<feature type="region of interest" description="Disordered" evidence="1">
    <location>
        <begin position="343"/>
        <end position="499"/>
    </location>
</feature>
<keyword evidence="2" id="KW-0732">Signal</keyword>
<gene>
    <name evidence="4" type="ORF">E6K71_03895</name>
</gene>
<protein>
    <submittedName>
        <fullName evidence="4">DUF4384 domain-containing protein</fullName>
    </submittedName>
</protein>
<comment type="caution">
    <text evidence="4">The sequence shown here is derived from an EMBL/GenBank/DDBJ whole genome shotgun (WGS) entry which is preliminary data.</text>
</comment>
<accession>A0A538SEN0</accession>
<dbReference type="PANTHER" id="PTHR36194:SF1">
    <property type="entry name" value="S-LAYER-LIKE PROTEIN"/>
    <property type="match status" value="1"/>
</dbReference>
<evidence type="ECO:0000256" key="1">
    <source>
        <dbReference type="SAM" id="MobiDB-lite"/>
    </source>
</evidence>
<evidence type="ECO:0000259" key="3">
    <source>
        <dbReference type="Pfam" id="PF14326"/>
    </source>
</evidence>
<feature type="domain" description="DUF4384" evidence="3">
    <location>
        <begin position="65"/>
        <end position="142"/>
    </location>
</feature>
<evidence type="ECO:0000256" key="2">
    <source>
        <dbReference type="SAM" id="SignalP"/>
    </source>
</evidence>
<dbReference type="PANTHER" id="PTHR36194">
    <property type="entry name" value="S-LAYER-LIKE PROTEIN"/>
    <property type="match status" value="1"/>
</dbReference>
<sequence length="499" mass="58789">MKRSPAGIGVALLALVAAAYPSAAAEQVPYPTESPTAENFPAQGLSRAPRLDVDVWINKDEGGIYRPGESMRVYFRANVESYVLVFNVDTDGYIHLIYPYGPEDPPTVEGGRAYRVPARSDPYDLVADGPPGIEYVVAVASPYPFENLPWYLTSDRADGARPEYDEDSNDDMESGHIAGDPYVGIDRIVRRIAPEGREDRVATSETYFYIGRRVEYPRYVCADCHYHPFYFDPYVNACSVFEIRVDATWAHYAPIRYGTVRPRYIYRVRSQAPTRYRQWKSQWSSLDGRTTLRTRFLPERDVRYRRDHAPRTRTERPEVRDLRRYREGRIWRGRDEILRLREQRDRAGAPEDRSRDRVRSQPDRGGWRDRGGNPNAPEDRGYRQRGERRRPDVAGDRRPPEDRGAHERERPQPREDQGNRQRERMDRENRREQERPQQREDRGDRERERPQQQEQQRDRRDDRLQQRDDGNDHQQQDQGNRDRNDRSNDRGWWRGDPGR</sequence>
<reference evidence="4 5" key="1">
    <citation type="journal article" date="2019" name="Nat. Microbiol.">
        <title>Mediterranean grassland soil C-N compound turnover is dependent on rainfall and depth, and is mediated by genomically divergent microorganisms.</title>
        <authorList>
            <person name="Diamond S."/>
            <person name="Andeer P.F."/>
            <person name="Li Z."/>
            <person name="Crits-Christoph A."/>
            <person name="Burstein D."/>
            <person name="Anantharaman K."/>
            <person name="Lane K.R."/>
            <person name="Thomas B.C."/>
            <person name="Pan C."/>
            <person name="Northen T.R."/>
            <person name="Banfield J.F."/>
        </authorList>
    </citation>
    <scope>NUCLEOTIDE SEQUENCE [LARGE SCALE GENOMIC DNA]</scope>
    <source>
        <strain evidence="4">WS_1</strain>
    </source>
</reference>
<organism evidence="4 5">
    <name type="scientific">Eiseniibacteriota bacterium</name>
    <dbReference type="NCBI Taxonomy" id="2212470"/>
    <lineage>
        <taxon>Bacteria</taxon>
        <taxon>Candidatus Eiseniibacteriota</taxon>
    </lineage>
</organism>
<proteinExistence type="predicted"/>
<dbReference type="InterPro" id="IPR025493">
    <property type="entry name" value="DUF4384"/>
</dbReference>
<dbReference type="Proteomes" id="UP000316292">
    <property type="component" value="Unassembled WGS sequence"/>
</dbReference>
<evidence type="ECO:0000313" key="4">
    <source>
        <dbReference type="EMBL" id="TMQ49814.1"/>
    </source>
</evidence>
<dbReference type="EMBL" id="VBOR01000050">
    <property type="protein sequence ID" value="TMQ49814.1"/>
    <property type="molecule type" value="Genomic_DNA"/>
</dbReference>
<name>A0A538SEN0_UNCEI</name>
<feature type="signal peptide" evidence="2">
    <location>
        <begin position="1"/>
        <end position="25"/>
    </location>
</feature>
<evidence type="ECO:0000313" key="5">
    <source>
        <dbReference type="Proteomes" id="UP000316292"/>
    </source>
</evidence>
<dbReference type="AlphaFoldDB" id="A0A538SEN0"/>
<dbReference type="Pfam" id="PF14326">
    <property type="entry name" value="DUF4384"/>
    <property type="match status" value="1"/>
</dbReference>
<feature type="chain" id="PRO_5021897375" evidence="2">
    <location>
        <begin position="26"/>
        <end position="499"/>
    </location>
</feature>